<dbReference type="GO" id="GO:0008168">
    <property type="term" value="F:methyltransferase activity"/>
    <property type="evidence" value="ECO:0007669"/>
    <property type="project" value="UniProtKB-KW"/>
</dbReference>
<dbReference type="OrthoDB" id="3216820at2"/>
<organism evidence="1 2">
    <name type="scientific">Nonomuraea solani</name>
    <dbReference type="NCBI Taxonomy" id="1144553"/>
    <lineage>
        <taxon>Bacteria</taxon>
        <taxon>Bacillati</taxon>
        <taxon>Actinomycetota</taxon>
        <taxon>Actinomycetes</taxon>
        <taxon>Streptosporangiales</taxon>
        <taxon>Streptosporangiaceae</taxon>
        <taxon>Nonomuraea</taxon>
    </lineage>
</organism>
<dbReference type="InterPro" id="IPR029063">
    <property type="entry name" value="SAM-dependent_MTases_sf"/>
</dbReference>
<name>A0A1H6BF13_9ACTN</name>
<dbReference type="AlphaFoldDB" id="A0A1H6BF13"/>
<gene>
    <name evidence="1" type="ORF">SAMN05444920_103360</name>
</gene>
<dbReference type="RefSeq" id="WP_103956045.1">
    <property type="nucleotide sequence ID" value="NZ_FNVT01000003.1"/>
</dbReference>
<protein>
    <submittedName>
        <fullName evidence="1">S-adenosyl methyltransferase</fullName>
    </submittedName>
</protein>
<dbReference type="EMBL" id="FNVT01000003">
    <property type="protein sequence ID" value="SEG59250.1"/>
    <property type="molecule type" value="Genomic_DNA"/>
</dbReference>
<dbReference type="Pfam" id="PF04672">
    <property type="entry name" value="Methyltransf_19"/>
    <property type="match status" value="1"/>
</dbReference>
<dbReference type="SUPFAM" id="SSF53335">
    <property type="entry name" value="S-adenosyl-L-methionine-dependent methyltransferases"/>
    <property type="match status" value="1"/>
</dbReference>
<dbReference type="PIRSF" id="PIRSF017393">
    <property type="entry name" value="MTase_SAV2177"/>
    <property type="match status" value="1"/>
</dbReference>
<dbReference type="InterPro" id="IPR006764">
    <property type="entry name" value="SAM_dep_MeTrfase_SAV2177_type"/>
</dbReference>
<evidence type="ECO:0000313" key="1">
    <source>
        <dbReference type="EMBL" id="SEG59250.1"/>
    </source>
</evidence>
<accession>A0A1H6BF13</accession>
<sequence>MERDSSGFDPHTPNVARLYDYFLGGKDHFPADREAAERILRVAPEIRAAARANRAFLGRAVRRLAEAGVTQFLDLGTGLPAWNNVHEVAAKVTPHARVVYVDRDPVVLVHARAMPPGPGTTTVVEGDLRKPEAILRDPDVMRALDFGRPVAVLLVAVMHYVTESERPDEIVAALREALAPGSYLVMSHGTSDARAAFVRQSTHIYQRASLPLTLRGRDRIMELFEGFELVDPGLVWLPEWRPEQADLIDFPGGPESSLALCGVGRLGAGRRRPT</sequence>
<dbReference type="Gene3D" id="3.40.50.150">
    <property type="entry name" value="Vaccinia Virus protein VP39"/>
    <property type="match status" value="1"/>
</dbReference>
<dbReference type="GO" id="GO:0032259">
    <property type="term" value="P:methylation"/>
    <property type="evidence" value="ECO:0007669"/>
    <property type="project" value="UniProtKB-KW"/>
</dbReference>
<keyword evidence="1" id="KW-0808">Transferase</keyword>
<proteinExistence type="predicted"/>
<reference evidence="1 2" key="1">
    <citation type="submission" date="2016-10" db="EMBL/GenBank/DDBJ databases">
        <authorList>
            <person name="de Groot N.N."/>
        </authorList>
    </citation>
    <scope>NUCLEOTIDE SEQUENCE [LARGE SCALE GENOMIC DNA]</scope>
    <source>
        <strain evidence="1 2">CGMCC 4.7037</strain>
    </source>
</reference>
<dbReference type="Proteomes" id="UP000236732">
    <property type="component" value="Unassembled WGS sequence"/>
</dbReference>
<keyword evidence="1" id="KW-0489">Methyltransferase</keyword>
<dbReference type="CDD" id="cd02440">
    <property type="entry name" value="AdoMet_MTases"/>
    <property type="match status" value="1"/>
</dbReference>
<evidence type="ECO:0000313" key="2">
    <source>
        <dbReference type="Proteomes" id="UP000236732"/>
    </source>
</evidence>
<keyword evidence="2" id="KW-1185">Reference proteome</keyword>